<dbReference type="EMBL" id="FMBA01000014">
    <property type="protein sequence ID" value="SCB99095.1"/>
    <property type="molecule type" value="Genomic_DNA"/>
</dbReference>
<name>A0A1C4AWU4_9GAMM</name>
<evidence type="ECO:0008006" key="3">
    <source>
        <dbReference type="Google" id="ProtNLM"/>
    </source>
</evidence>
<sequence>MIKNVLTDSYMKNKIIYIFIIVLLSSCSNEQLNKKNVEVSSFNEKKNIHETAKTMSPIIKADFESTYILDTFDIFSHKIILQSDVFLDQLNIYERVFEISLINKSDFAIVEIQNRIGVSTYQLFIRERNKKLEIFKQTGWDSIVFTIETAKDDYTAERANLICLSQDIKPINGIIKIPDDLNFTNENTKDCFACPQQYTTEECLQKKQSGKKFSWKK</sequence>
<keyword evidence="2" id="KW-1185">Reference proteome</keyword>
<proteinExistence type="predicted"/>
<gene>
    <name evidence="1" type="ORF">GA0061080_101455</name>
</gene>
<dbReference type="Proteomes" id="UP000199698">
    <property type="component" value="Unassembled WGS sequence"/>
</dbReference>
<reference evidence="2" key="1">
    <citation type="submission" date="2016-08" db="EMBL/GenBank/DDBJ databases">
        <authorList>
            <person name="Varghese N."/>
            <person name="Submissions Spin"/>
        </authorList>
    </citation>
    <scope>NUCLEOTIDE SEQUENCE [LARGE SCALE GENOMIC DNA]</scope>
    <source>
        <strain evidence="2">R-53144</strain>
    </source>
</reference>
<dbReference type="PROSITE" id="PS51257">
    <property type="entry name" value="PROKAR_LIPOPROTEIN"/>
    <property type="match status" value="1"/>
</dbReference>
<evidence type="ECO:0000313" key="1">
    <source>
        <dbReference type="EMBL" id="SCB99095.1"/>
    </source>
</evidence>
<dbReference type="STRING" id="1798183.GA0061080_101455"/>
<organism evidence="1 2">
    <name type="scientific">Gilliamella intestini</name>
    <dbReference type="NCBI Taxonomy" id="1798183"/>
    <lineage>
        <taxon>Bacteria</taxon>
        <taxon>Pseudomonadati</taxon>
        <taxon>Pseudomonadota</taxon>
        <taxon>Gammaproteobacteria</taxon>
        <taxon>Orbales</taxon>
        <taxon>Orbaceae</taxon>
        <taxon>Gilliamella</taxon>
    </lineage>
</organism>
<evidence type="ECO:0000313" key="2">
    <source>
        <dbReference type="Proteomes" id="UP000199698"/>
    </source>
</evidence>
<protein>
    <recommendedName>
        <fullName evidence="3">Lipoprotein</fullName>
    </recommendedName>
</protein>
<dbReference type="AlphaFoldDB" id="A0A1C4AWU4"/>
<accession>A0A1C4AWU4</accession>